<comment type="caution">
    <text evidence="1">The sequence shown here is derived from an EMBL/GenBank/DDBJ whole genome shotgun (WGS) entry which is preliminary data.</text>
</comment>
<evidence type="ECO:0000313" key="1">
    <source>
        <dbReference type="EMBL" id="GAB0055994.1"/>
    </source>
</evidence>
<keyword evidence="2" id="KW-1185">Reference proteome</keyword>
<accession>A0ABQ0C553</accession>
<protein>
    <submittedName>
        <fullName evidence="1">Uncharacterized protein</fullName>
    </submittedName>
</protein>
<proteinExistence type="predicted"/>
<evidence type="ECO:0000313" key="2">
    <source>
        <dbReference type="Proteomes" id="UP001628193"/>
    </source>
</evidence>
<dbReference type="RefSeq" id="WP_420903705.1">
    <property type="nucleotide sequence ID" value="NZ_BAAFGK010000001.1"/>
</dbReference>
<organism evidence="1 2">
    <name type="scientific">Candidatus Magnetaquiglobus chichijimensis</name>
    <dbReference type="NCBI Taxonomy" id="3141448"/>
    <lineage>
        <taxon>Bacteria</taxon>
        <taxon>Pseudomonadati</taxon>
        <taxon>Pseudomonadota</taxon>
        <taxon>Magnetococcia</taxon>
        <taxon>Magnetococcales</taxon>
        <taxon>Candidatus Magnetaquicoccaceae</taxon>
        <taxon>Candidatus Magnetaquiglobus</taxon>
    </lineage>
</organism>
<sequence>MSGGPGGVVRHEVRLEGAVPVAVTLVLARGAEVEVDLVRHTVTQRAGAPLKPRHEAWVREIAVYLAGQQLLESAEERRERQTDGRAAITFEPRPKPGMIWWG</sequence>
<dbReference type="Proteomes" id="UP001628193">
    <property type="component" value="Unassembled WGS sequence"/>
</dbReference>
<reference evidence="1 2" key="2">
    <citation type="submission" date="2024-09" db="EMBL/GenBank/DDBJ databases">
        <title>Draft genome sequence of Candidatus Magnetaquicoccaceae bacterium FCR-1.</title>
        <authorList>
            <person name="Shimoshige H."/>
            <person name="Shimamura S."/>
            <person name="Taoka A."/>
            <person name="Kobayashi H."/>
            <person name="Maekawa T."/>
        </authorList>
    </citation>
    <scope>NUCLEOTIDE SEQUENCE [LARGE SCALE GENOMIC DNA]</scope>
    <source>
        <strain evidence="1 2">FCR-1</strain>
    </source>
</reference>
<gene>
    <name evidence="1" type="ORF">SIID45300_00293</name>
</gene>
<dbReference type="EMBL" id="BAAFGK010000001">
    <property type="protein sequence ID" value="GAB0055994.1"/>
    <property type="molecule type" value="Genomic_DNA"/>
</dbReference>
<name>A0ABQ0C553_9PROT</name>
<reference evidence="1 2" key="1">
    <citation type="submission" date="2024-05" db="EMBL/GenBank/DDBJ databases">
        <authorList>
            <consortium name="Candidatus Magnetaquicoccaceae bacterium FCR-1 genome sequencing consortium"/>
            <person name="Shimoshige H."/>
            <person name="Shimamura S."/>
            <person name="Taoka A."/>
            <person name="Kobayashi H."/>
            <person name="Maekawa T."/>
        </authorList>
    </citation>
    <scope>NUCLEOTIDE SEQUENCE [LARGE SCALE GENOMIC DNA]</scope>
    <source>
        <strain evidence="1 2">FCR-1</strain>
    </source>
</reference>